<dbReference type="EMBL" id="JALGBI010000001">
    <property type="protein sequence ID" value="MCJ0763475.1"/>
    <property type="molecule type" value="Genomic_DNA"/>
</dbReference>
<dbReference type="InterPro" id="IPR029016">
    <property type="entry name" value="GAF-like_dom_sf"/>
</dbReference>
<protein>
    <submittedName>
        <fullName evidence="3">GAF domain-containing protein</fullName>
    </submittedName>
</protein>
<dbReference type="Proteomes" id="UP001139447">
    <property type="component" value="Unassembled WGS sequence"/>
</dbReference>
<dbReference type="InterPro" id="IPR003018">
    <property type="entry name" value="GAF"/>
</dbReference>
<evidence type="ECO:0000259" key="2">
    <source>
        <dbReference type="SMART" id="SM00065"/>
    </source>
</evidence>
<evidence type="ECO:0000256" key="1">
    <source>
        <dbReference type="SAM" id="MobiDB-lite"/>
    </source>
</evidence>
<gene>
    <name evidence="3" type="ORF">MMF98_09660</name>
</gene>
<dbReference type="SUPFAM" id="SSF55781">
    <property type="entry name" value="GAF domain-like"/>
    <property type="match status" value="1"/>
</dbReference>
<feature type="region of interest" description="Disordered" evidence="1">
    <location>
        <begin position="170"/>
        <end position="197"/>
    </location>
</feature>
<evidence type="ECO:0000313" key="4">
    <source>
        <dbReference type="Proteomes" id="UP001139447"/>
    </source>
</evidence>
<feature type="compositionally biased region" description="Basic and acidic residues" evidence="1">
    <location>
        <begin position="170"/>
        <end position="181"/>
    </location>
</feature>
<organism evidence="3 4">
    <name type="scientific">Variovorax terrae</name>
    <dbReference type="NCBI Taxonomy" id="2923278"/>
    <lineage>
        <taxon>Bacteria</taxon>
        <taxon>Pseudomonadati</taxon>
        <taxon>Pseudomonadota</taxon>
        <taxon>Betaproteobacteria</taxon>
        <taxon>Burkholderiales</taxon>
        <taxon>Comamonadaceae</taxon>
        <taxon>Variovorax</taxon>
    </lineage>
</organism>
<proteinExistence type="predicted"/>
<evidence type="ECO:0000313" key="3">
    <source>
        <dbReference type="EMBL" id="MCJ0763475.1"/>
    </source>
</evidence>
<dbReference type="AlphaFoldDB" id="A0A9X2AN65"/>
<sequence>MNSMYDLDYEPDALSVQISELLVATADDADSLIDDCVPEVLRLLRDRMAMDVVFVSEFTGGQRMFRHVATMPGREVVAAGGGSPLEESWCQRVVDGRLPQYIHDAARLPASAALLVQVPHPIGTHISTPIVLRSGEVYGTLCAFSFTAHGEPNPTDLKRLQYTAQLAAQKLDRQREAERNRPPPPELTLMPLEHRRF</sequence>
<feature type="domain" description="GAF" evidence="2">
    <location>
        <begin position="32"/>
        <end position="181"/>
    </location>
</feature>
<comment type="caution">
    <text evidence="3">The sequence shown here is derived from an EMBL/GenBank/DDBJ whole genome shotgun (WGS) entry which is preliminary data.</text>
</comment>
<name>A0A9X2AN65_9BURK</name>
<dbReference type="Pfam" id="PF13185">
    <property type="entry name" value="GAF_2"/>
    <property type="match status" value="1"/>
</dbReference>
<accession>A0A9X2AN65</accession>
<dbReference type="Gene3D" id="3.30.450.40">
    <property type="match status" value="1"/>
</dbReference>
<reference evidence="3" key="1">
    <citation type="submission" date="2022-03" db="EMBL/GenBank/DDBJ databases">
        <authorList>
            <person name="Woo C.Y."/>
        </authorList>
    </citation>
    <scope>NUCLEOTIDE SEQUENCE</scope>
    <source>
        <strain evidence="3">CYS-02</strain>
    </source>
</reference>
<dbReference type="PANTHER" id="PTHR43102">
    <property type="entry name" value="SLR1143 PROTEIN"/>
    <property type="match status" value="1"/>
</dbReference>
<dbReference type="RefSeq" id="WP_243306065.1">
    <property type="nucleotide sequence ID" value="NZ_JALGBI010000001.1"/>
</dbReference>
<dbReference type="PANTHER" id="PTHR43102:SF2">
    <property type="entry name" value="GAF DOMAIN-CONTAINING PROTEIN"/>
    <property type="match status" value="1"/>
</dbReference>
<keyword evidence="4" id="KW-1185">Reference proteome</keyword>
<dbReference type="SMART" id="SM00065">
    <property type="entry name" value="GAF"/>
    <property type="match status" value="1"/>
</dbReference>